<feature type="chain" id="PRO_5037170681" evidence="1">
    <location>
        <begin position="20"/>
        <end position="507"/>
    </location>
</feature>
<dbReference type="Proteomes" id="UP000643701">
    <property type="component" value="Unassembled WGS sequence"/>
</dbReference>
<dbReference type="AlphaFoldDB" id="A0A967ACC8"/>
<dbReference type="EMBL" id="JAANAS010000001">
    <property type="protein sequence ID" value="NGZ88678.1"/>
    <property type="molecule type" value="Genomic_DNA"/>
</dbReference>
<dbReference type="SUPFAM" id="SSF56935">
    <property type="entry name" value="Porins"/>
    <property type="match status" value="1"/>
</dbReference>
<evidence type="ECO:0000256" key="1">
    <source>
        <dbReference type="SAM" id="SignalP"/>
    </source>
</evidence>
<feature type="signal peptide" evidence="1">
    <location>
        <begin position="1"/>
        <end position="19"/>
    </location>
</feature>
<proteinExistence type="predicted"/>
<gene>
    <name evidence="2" type="ORF">G7034_00210</name>
</gene>
<sequence>MKNIAISLSLVLVSFTLTAQDIFDGLRYSTQELSGTARFVGMGGAFGALGNDLSSIKVNPAGSAVFNSNAASFTFDYRRNNVDTQFGNPNLEVGEASRSRSRLGMPQVGGVFVFESNDPNAAVQKFTFGINYERTGNFNRNFRAFGTTTESIGDYFVNRANGIAVNNLFINDGESLDGVYRFMGSNFGLEGQEALLGYQGFLISPESGANNETQYNSNIQGSSYGNDMIQRESGINSVINFNLGLQVNDQLYVGANLNAHVINFDRYTSYFESVNNPQGEVLDLFYENDLRVRGSGFSMQLGAIYVVEGLRLGASLTTPTWYNIEEDLTQGIDVLTENEGNIALFPDVINFFPSYSFRSPGKATASIAYVFGQSGLLSLDYTYQDFANQRFSSGLGLNGQISNTFQSTHNLNIGGEYVYDVWSFRGGYNYTQSPQSPQSQFKDDFFFGDSHGYSAGLGYKFGNNNIDFAYRLTNFDREEQFVQTGLSTAAFSENTIHQVMMTYSFLF</sequence>
<keyword evidence="3" id="KW-1185">Reference proteome</keyword>
<accession>A0A967ACC8</accession>
<keyword evidence="1" id="KW-0732">Signal</keyword>
<comment type="caution">
    <text evidence="2">The sequence shown here is derived from an EMBL/GenBank/DDBJ whole genome shotgun (WGS) entry which is preliminary data.</text>
</comment>
<evidence type="ECO:0000313" key="3">
    <source>
        <dbReference type="Proteomes" id="UP000643701"/>
    </source>
</evidence>
<organism evidence="2 3">
    <name type="scientific">Psychroflexus maritimus</name>
    <dbReference type="NCBI Taxonomy" id="2714865"/>
    <lineage>
        <taxon>Bacteria</taxon>
        <taxon>Pseudomonadati</taxon>
        <taxon>Bacteroidota</taxon>
        <taxon>Flavobacteriia</taxon>
        <taxon>Flavobacteriales</taxon>
        <taxon>Flavobacteriaceae</taxon>
        <taxon>Psychroflexus</taxon>
    </lineage>
</organism>
<evidence type="ECO:0000313" key="2">
    <source>
        <dbReference type="EMBL" id="NGZ88678.1"/>
    </source>
</evidence>
<name>A0A967ACC8_9FLAO</name>
<dbReference type="RefSeq" id="WP_166398948.1">
    <property type="nucleotide sequence ID" value="NZ_JAANAS010000001.1"/>
</dbReference>
<reference evidence="2" key="1">
    <citation type="submission" date="2020-03" db="EMBL/GenBank/DDBJ databases">
        <title>Psychroflexus Maritimus sp. nov., isolate from marine sediment.</title>
        <authorList>
            <person name="Zhong Y.-L."/>
        </authorList>
    </citation>
    <scope>NUCLEOTIDE SEQUENCE</scope>
    <source>
        <strain evidence="2">C1</strain>
    </source>
</reference>
<protein>
    <submittedName>
        <fullName evidence="2">Transporter</fullName>
    </submittedName>
</protein>
<dbReference type="Gene3D" id="2.40.160.60">
    <property type="entry name" value="Outer membrane protein transport protein (OMPP1/FadL/TodX)"/>
    <property type="match status" value="1"/>
</dbReference>